<evidence type="ECO:0000313" key="2">
    <source>
        <dbReference type="Proteomes" id="UP001159405"/>
    </source>
</evidence>
<proteinExistence type="predicted"/>
<comment type="caution">
    <text evidence="1">The sequence shown here is derived from an EMBL/GenBank/DDBJ whole genome shotgun (WGS) entry which is preliminary data.</text>
</comment>
<dbReference type="Proteomes" id="UP001159405">
    <property type="component" value="Unassembled WGS sequence"/>
</dbReference>
<sequence length="85" mass="10262">MTPLQMKQTPKEVKKKSFCLKMKGDHLQLDENHNYFYRVQDPHIGLNGLFVQRIYFKKKKSESEWPPKLTEFYFNHLLPVYSSLQ</sequence>
<keyword evidence="2" id="KW-1185">Reference proteome</keyword>
<accession>A0ABN8Q7R0</accession>
<gene>
    <name evidence="1" type="ORF">PLOB_00003485</name>
</gene>
<protein>
    <submittedName>
        <fullName evidence="1">Uncharacterized protein</fullName>
    </submittedName>
</protein>
<name>A0ABN8Q7R0_9CNID</name>
<organism evidence="1 2">
    <name type="scientific">Porites lobata</name>
    <dbReference type="NCBI Taxonomy" id="104759"/>
    <lineage>
        <taxon>Eukaryota</taxon>
        <taxon>Metazoa</taxon>
        <taxon>Cnidaria</taxon>
        <taxon>Anthozoa</taxon>
        <taxon>Hexacorallia</taxon>
        <taxon>Scleractinia</taxon>
        <taxon>Fungiina</taxon>
        <taxon>Poritidae</taxon>
        <taxon>Porites</taxon>
    </lineage>
</organism>
<evidence type="ECO:0000313" key="1">
    <source>
        <dbReference type="EMBL" id="CAH3159018.1"/>
    </source>
</evidence>
<reference evidence="1 2" key="1">
    <citation type="submission" date="2022-05" db="EMBL/GenBank/DDBJ databases">
        <authorList>
            <consortium name="Genoscope - CEA"/>
            <person name="William W."/>
        </authorList>
    </citation>
    <scope>NUCLEOTIDE SEQUENCE [LARGE SCALE GENOMIC DNA]</scope>
</reference>
<dbReference type="EMBL" id="CALNXK010000113">
    <property type="protein sequence ID" value="CAH3159018.1"/>
    <property type="molecule type" value="Genomic_DNA"/>
</dbReference>